<dbReference type="CDD" id="cd02440">
    <property type="entry name" value="AdoMet_MTases"/>
    <property type="match status" value="1"/>
</dbReference>
<dbReference type="SUPFAM" id="SSF53335">
    <property type="entry name" value="S-adenosyl-L-methionine-dependent methyltransferases"/>
    <property type="match status" value="1"/>
</dbReference>
<sequence>MTDLKSSFRDPSGSLFTKEGVLHRRISNIYKKHWEHAERSGLHQELIREKLLIPHADLGPGGAVDAYRIIRPTRIPFISYPYEWCFSQLKDAALLTLEVQKRALRHEMILKDASAFNVQFLDGRPIFIDTLSFEMYEEGSPWIGYRQFCQHFLAPLALMSRTDIRLNRLFQIFLDGIPLDLASSLLPWSTWFSPLLLSHIHLHAKSQKRFESEKSAPVYKIPRHNLLALVDSLETAVKNLSLRKQDTEWGNYYQETNYSADAFRSKTEIVTEFLRTAGPKTVWDIGANTGEFSRLASEAGIRTIAFDIDPIAVEKYYRVVKRGKEKNVLPLLVDFTNPSPAIGWENDERTSLVERGPVDAIMALALVHHLAISNNVPLKRVAEFFSRSCKNLIVEFIPKTDSQVQKLLATREDVFPDYSEQGFENAFATYFIISGKKSVSDSKRTLYHMTKR</sequence>
<comment type="caution">
    <text evidence="1">The sequence shown here is derived from an EMBL/GenBank/DDBJ whole genome shotgun (WGS) entry which is preliminary data.</text>
</comment>
<evidence type="ECO:0000313" key="2">
    <source>
        <dbReference type="Proteomes" id="UP000176689"/>
    </source>
</evidence>
<proteinExistence type="predicted"/>
<evidence type="ECO:0000313" key="1">
    <source>
        <dbReference type="EMBL" id="OGG69221.1"/>
    </source>
</evidence>
<accession>A0A1F6E6H0</accession>
<dbReference type="InterPro" id="IPR029063">
    <property type="entry name" value="SAM-dependent_MTases_sf"/>
</dbReference>
<name>A0A1F6E6H0_9BACT</name>
<reference evidence="1 2" key="1">
    <citation type="journal article" date="2016" name="Nat. Commun.">
        <title>Thousands of microbial genomes shed light on interconnected biogeochemical processes in an aquifer system.</title>
        <authorList>
            <person name="Anantharaman K."/>
            <person name="Brown C.T."/>
            <person name="Hug L.A."/>
            <person name="Sharon I."/>
            <person name="Castelle C.J."/>
            <person name="Probst A.J."/>
            <person name="Thomas B.C."/>
            <person name="Singh A."/>
            <person name="Wilkins M.J."/>
            <person name="Karaoz U."/>
            <person name="Brodie E.L."/>
            <person name="Williams K.H."/>
            <person name="Hubbard S.S."/>
            <person name="Banfield J.F."/>
        </authorList>
    </citation>
    <scope>NUCLEOTIDE SEQUENCE [LARGE SCALE GENOMIC DNA]</scope>
</reference>
<organism evidence="1 2">
    <name type="scientific">Candidatus Kaiserbacteria bacterium RIFCSPHIGHO2_12_FULL_53_13</name>
    <dbReference type="NCBI Taxonomy" id="1798502"/>
    <lineage>
        <taxon>Bacteria</taxon>
        <taxon>Candidatus Kaiseribacteriota</taxon>
    </lineage>
</organism>
<protein>
    <recommendedName>
        <fullName evidence="3">SAM-dependent methyltransferase</fullName>
    </recommendedName>
</protein>
<gene>
    <name evidence="1" type="ORF">A3F27_01610</name>
</gene>
<dbReference type="AlphaFoldDB" id="A0A1F6E6H0"/>
<dbReference type="Proteomes" id="UP000176689">
    <property type="component" value="Unassembled WGS sequence"/>
</dbReference>
<dbReference type="Gene3D" id="3.40.50.150">
    <property type="entry name" value="Vaccinia Virus protein VP39"/>
    <property type="match status" value="1"/>
</dbReference>
<evidence type="ECO:0008006" key="3">
    <source>
        <dbReference type="Google" id="ProtNLM"/>
    </source>
</evidence>
<dbReference type="EMBL" id="MFLP01000035">
    <property type="protein sequence ID" value="OGG69221.1"/>
    <property type="molecule type" value="Genomic_DNA"/>
</dbReference>